<dbReference type="InterPro" id="IPR035906">
    <property type="entry name" value="MetI-like_sf"/>
</dbReference>
<comment type="subcellular location">
    <subcellularLocation>
        <location evidence="1 7">Cell membrane</location>
        <topology evidence="1 7">Multi-pass membrane protein</topology>
    </subcellularLocation>
</comment>
<dbReference type="PANTHER" id="PTHR43744">
    <property type="entry name" value="ABC TRANSPORTER PERMEASE PROTEIN MG189-RELATED-RELATED"/>
    <property type="match status" value="1"/>
</dbReference>
<evidence type="ECO:0000256" key="5">
    <source>
        <dbReference type="ARBA" id="ARBA00022989"/>
    </source>
</evidence>
<name>A0A3T1D0G8_9BACL</name>
<evidence type="ECO:0000259" key="8">
    <source>
        <dbReference type="PROSITE" id="PS50928"/>
    </source>
</evidence>
<sequence length="294" mass="33659">MNAIKLTWEDKAVNLTAVLVSLFLLLVTAYPLYYVLINSLNDGADAARGHIYFYPRVFSLENYSMVFKQNYLITGLGMSLLRTIVGTLAAVLVTSMAAYALTKENLKFRKLYMMLSIVTMYFSGGLIPLYFVLDEFHLLNNFLVYILPSLFTFFHCLLFMAFFRELPKELYESAYMDGANDLFIFFKIVIPLSMPVFATISLFAGVNHWNDYFIPSFFISNESLQTLPVILIRLLSLNEAQQQIQQYLGNHQSKVTMESLRYATLFVSVLPITLLYPLVQRFFVKGMLVGSIKA</sequence>
<evidence type="ECO:0000256" key="4">
    <source>
        <dbReference type="ARBA" id="ARBA00022692"/>
    </source>
</evidence>
<dbReference type="CDD" id="cd06261">
    <property type="entry name" value="TM_PBP2"/>
    <property type="match status" value="1"/>
</dbReference>
<dbReference type="Gene3D" id="1.10.3720.10">
    <property type="entry name" value="MetI-like"/>
    <property type="match status" value="1"/>
</dbReference>
<evidence type="ECO:0000256" key="1">
    <source>
        <dbReference type="ARBA" id="ARBA00004651"/>
    </source>
</evidence>
<keyword evidence="6 7" id="KW-0472">Membrane</keyword>
<evidence type="ECO:0000256" key="6">
    <source>
        <dbReference type="ARBA" id="ARBA00023136"/>
    </source>
</evidence>
<dbReference type="Proteomes" id="UP000289856">
    <property type="component" value="Chromosome"/>
</dbReference>
<dbReference type="PROSITE" id="PS50928">
    <property type="entry name" value="ABC_TM1"/>
    <property type="match status" value="1"/>
</dbReference>
<dbReference type="EMBL" id="AP019400">
    <property type="protein sequence ID" value="BBI31505.1"/>
    <property type="molecule type" value="Genomic_DNA"/>
</dbReference>
<keyword evidence="4 7" id="KW-0812">Transmembrane</keyword>
<keyword evidence="3" id="KW-1003">Cell membrane</keyword>
<comment type="similarity">
    <text evidence="7">Belongs to the binding-protein-dependent transport system permease family.</text>
</comment>
<feature type="transmembrane region" description="Helical" evidence="7">
    <location>
        <begin position="12"/>
        <end position="33"/>
    </location>
</feature>
<dbReference type="AlphaFoldDB" id="A0A3T1D0G8"/>
<keyword evidence="2 7" id="KW-0813">Transport</keyword>
<accession>A0A3T1D0G8</accession>
<dbReference type="RefSeq" id="WP_130605357.1">
    <property type="nucleotide sequence ID" value="NZ_AP019400.1"/>
</dbReference>
<proteinExistence type="inferred from homology"/>
<evidence type="ECO:0000256" key="7">
    <source>
        <dbReference type="RuleBase" id="RU363032"/>
    </source>
</evidence>
<dbReference type="KEGG" id="cohn:KCTCHS21_09040"/>
<evidence type="ECO:0000256" key="2">
    <source>
        <dbReference type="ARBA" id="ARBA00022448"/>
    </source>
</evidence>
<organism evidence="9 10">
    <name type="scientific">Cohnella abietis</name>
    <dbReference type="NCBI Taxonomy" id="2507935"/>
    <lineage>
        <taxon>Bacteria</taxon>
        <taxon>Bacillati</taxon>
        <taxon>Bacillota</taxon>
        <taxon>Bacilli</taxon>
        <taxon>Bacillales</taxon>
        <taxon>Paenibacillaceae</taxon>
        <taxon>Cohnella</taxon>
    </lineage>
</organism>
<dbReference type="Pfam" id="PF00528">
    <property type="entry name" value="BPD_transp_1"/>
    <property type="match status" value="1"/>
</dbReference>
<reference evidence="9 10" key="1">
    <citation type="submission" date="2019-01" db="EMBL/GenBank/DDBJ databases">
        <title>Complete genome sequence of Cohnella hallensis HS21 isolated from Korean fir (Abies koreana) rhizospheric soil.</title>
        <authorList>
            <person name="Jiang L."/>
            <person name="Kang S.W."/>
            <person name="Kim S."/>
            <person name="Jung J."/>
            <person name="Kim C.Y."/>
            <person name="Kim D.H."/>
            <person name="Kim S.W."/>
            <person name="Lee J."/>
        </authorList>
    </citation>
    <scope>NUCLEOTIDE SEQUENCE [LARGE SCALE GENOMIC DNA]</scope>
    <source>
        <strain evidence="9 10">HS21</strain>
    </source>
</reference>
<dbReference type="GO" id="GO:0055085">
    <property type="term" value="P:transmembrane transport"/>
    <property type="evidence" value="ECO:0007669"/>
    <property type="project" value="InterPro"/>
</dbReference>
<feature type="transmembrane region" description="Helical" evidence="7">
    <location>
        <begin position="111"/>
        <end position="131"/>
    </location>
</feature>
<dbReference type="InterPro" id="IPR000515">
    <property type="entry name" value="MetI-like"/>
</dbReference>
<evidence type="ECO:0000313" key="10">
    <source>
        <dbReference type="Proteomes" id="UP000289856"/>
    </source>
</evidence>
<keyword evidence="5 7" id="KW-1133">Transmembrane helix</keyword>
<feature type="transmembrane region" description="Helical" evidence="7">
    <location>
        <begin position="260"/>
        <end position="279"/>
    </location>
</feature>
<protein>
    <submittedName>
        <fullName evidence="9">Sugar ABC transporter permease</fullName>
    </submittedName>
</protein>
<evidence type="ECO:0000256" key="3">
    <source>
        <dbReference type="ARBA" id="ARBA00022475"/>
    </source>
</evidence>
<gene>
    <name evidence="9" type="ORF">KCTCHS21_09040</name>
</gene>
<keyword evidence="10" id="KW-1185">Reference proteome</keyword>
<dbReference type="OrthoDB" id="157184at2"/>
<dbReference type="SUPFAM" id="SSF161098">
    <property type="entry name" value="MetI-like"/>
    <property type="match status" value="1"/>
</dbReference>
<feature type="transmembrane region" description="Helical" evidence="7">
    <location>
        <begin position="184"/>
        <end position="206"/>
    </location>
</feature>
<dbReference type="PANTHER" id="PTHR43744:SF9">
    <property type="entry name" value="POLYGALACTURONAN_RHAMNOGALACTURONAN TRANSPORT SYSTEM PERMEASE PROTEIN YTCP"/>
    <property type="match status" value="1"/>
</dbReference>
<feature type="domain" description="ABC transmembrane type-1" evidence="8">
    <location>
        <begin position="76"/>
        <end position="276"/>
    </location>
</feature>
<feature type="transmembrane region" description="Helical" evidence="7">
    <location>
        <begin position="71"/>
        <end position="99"/>
    </location>
</feature>
<feature type="transmembrane region" description="Helical" evidence="7">
    <location>
        <begin position="143"/>
        <end position="163"/>
    </location>
</feature>
<evidence type="ECO:0000313" key="9">
    <source>
        <dbReference type="EMBL" id="BBI31505.1"/>
    </source>
</evidence>
<dbReference type="GO" id="GO:0005886">
    <property type="term" value="C:plasma membrane"/>
    <property type="evidence" value="ECO:0007669"/>
    <property type="project" value="UniProtKB-SubCell"/>
</dbReference>